<sequence length="761" mass="87091">MSQKHADSLLKAGTESEVHQILNGKYFEESNWVPLGDQENNYGIVENQAASPLAALTEIIVNSIDAILLKNYNHRYGDEDLEDTKFETMQQAAEKLIEPSKEDLVLAAEGEKGGPLSLVVEDTGEGKLNGRFEETFLGLLSPGKLKQEYEFLQGQYGMGSSGVLPFCGQKGYKLILSASHEDPGQWAWSIIRKNEQKTRYEYFTVDGDIPTFGGKVNGRKYGSVVKLYNYQVNQQSQISSDRNIRRFLERYLLKSPISINLEERRDYSSFQMEDETDGMLPHIEEKYSELLKSNHRIQYSFDNSAIGTREIQVILFKQDKNLDEKQQEKKRLFIGGRKHRRQAIFFVVNGQTHGDQGKSFLKNRCGRPRTADDTLVFVDFSDISGTDLVNLFKPARDRLTDKEIARDLISGLQEAIEEDDVLSNEERLRREEVIEEQDESLEEYFNTVVDDNPILHSYFTDEGSASLDDEESSEETNVSVNLDDLEFDPPHIPDKLSPIEIFRSHGSYDLWNSEAGIFELEVPINGTRRLRFYLNAPDNYFYRDQSRGSLSITPSEAVKSWQLSTGILSLTVEPLKGSREGTETPITVEVTRPTKQPLTSTVRIQCVEPKTEEKEPNDEEIEFRLPSVTEVEEDSWEDHNFDENEVVRIDDYSDEQGDIAVFVNMDCVQLQSFIDRHSLESSEKAEIRMAFKQGVALYSISQYIEFLETLREQEEIDEIDDDTAPSEIFTEENDITQIVSRSMRGIAWTLPDQYYKAKEIG</sequence>
<dbReference type="EMBL" id="CP001687">
    <property type="protein sequence ID" value="ACV11883.1"/>
    <property type="molecule type" value="Genomic_DNA"/>
</dbReference>
<evidence type="ECO:0000313" key="1">
    <source>
        <dbReference type="EMBL" id="ACV11883.1"/>
    </source>
</evidence>
<keyword evidence="2" id="KW-1185">Reference proteome</keyword>
<dbReference type="GeneID" id="40924009"/>
<reference evidence="1 2" key="1">
    <citation type="journal article" date="2009" name="Stand. Genomic Sci.">
        <title>Complete genome sequence of Halorhabdus utahensis type strain (AX-2).</title>
        <authorList>
            <person name="Anderson I."/>
            <person name="Tindall B.J."/>
            <person name="Pomrenke H."/>
            <person name="Goker M."/>
            <person name="Lapidus A."/>
            <person name="Nolan M."/>
            <person name="Copeland A."/>
            <person name="Glavina Del Rio T."/>
            <person name="Chen F."/>
            <person name="Tice H."/>
            <person name="Cheng J.F."/>
            <person name="Lucas S."/>
            <person name="Chertkov O."/>
            <person name="Bruce D."/>
            <person name="Brettin T."/>
            <person name="Detter J.C."/>
            <person name="Han C."/>
            <person name="Goodwin L."/>
            <person name="Land M."/>
            <person name="Hauser L."/>
            <person name="Chang Y.J."/>
            <person name="Jeffries C.D."/>
            <person name="Pitluck S."/>
            <person name="Pati A."/>
            <person name="Mavromatis K."/>
            <person name="Ivanova N."/>
            <person name="Ovchinnikova G."/>
            <person name="Chen A."/>
            <person name="Palaniappan K."/>
            <person name="Chain P."/>
            <person name="Rohde M."/>
            <person name="Bristow J."/>
            <person name="Eisen J.A."/>
            <person name="Markowitz V."/>
            <person name="Hugenholtz P."/>
            <person name="Kyrpides N.C."/>
            <person name="Klenk H.P."/>
        </authorList>
    </citation>
    <scope>NUCLEOTIDE SEQUENCE [LARGE SCALE GENOMIC DNA]</scope>
    <source>
        <strain evidence="2">DSM 12940 / JCM 11049 / AX-2</strain>
    </source>
</reference>
<dbReference type="AlphaFoldDB" id="C7NQX9"/>
<dbReference type="Proteomes" id="UP000002071">
    <property type="component" value="Chromosome"/>
</dbReference>
<dbReference type="eggNOG" id="arCOG11468">
    <property type="taxonomic scope" value="Archaea"/>
</dbReference>
<dbReference type="KEGG" id="hut:Huta_1710"/>
<dbReference type="OrthoDB" id="359388at2157"/>
<evidence type="ECO:0000313" key="2">
    <source>
        <dbReference type="Proteomes" id="UP000002071"/>
    </source>
</evidence>
<organism evidence="1 2">
    <name type="scientific">Halorhabdus utahensis (strain DSM 12940 / JCM 11049 / AX-2)</name>
    <dbReference type="NCBI Taxonomy" id="519442"/>
    <lineage>
        <taxon>Archaea</taxon>
        <taxon>Methanobacteriati</taxon>
        <taxon>Methanobacteriota</taxon>
        <taxon>Stenosarchaea group</taxon>
        <taxon>Halobacteria</taxon>
        <taxon>Halobacteriales</taxon>
        <taxon>Haloarculaceae</taxon>
        <taxon>Halorhabdus</taxon>
    </lineage>
</organism>
<proteinExistence type="predicted"/>
<protein>
    <submittedName>
        <fullName evidence="1">Uncharacterized protein</fullName>
    </submittedName>
</protein>
<accession>C7NQX9</accession>
<name>C7NQX9_HALUD</name>
<gene>
    <name evidence="1" type="ordered locus">Huta_1710</name>
</gene>
<dbReference type="STRING" id="519442.Huta_1710"/>
<dbReference type="RefSeq" id="WP_015789456.1">
    <property type="nucleotide sequence ID" value="NC_013158.1"/>
</dbReference>
<dbReference type="HOGENOM" id="CLU_369064_0_0_2"/>